<comment type="caution">
    <text evidence="1">The sequence shown here is derived from an EMBL/GenBank/DDBJ whole genome shotgun (WGS) entry which is preliminary data.</text>
</comment>
<sequence>MRSLIWQQEKMCPPEGRHQFASIQATRTHQQVQANDAIHHCGAMGGNRRKNGGFSWVTYRILLGKHLLFKKEIIQLNKVIRSQTLLECLKLFTAARIWHGFRYRLDASVHLCHLWRPCSRYFSLILCFCHHNHPY</sequence>
<gene>
    <name evidence="1" type="ORF">PQU93_17350</name>
</gene>
<evidence type="ECO:0000313" key="2">
    <source>
        <dbReference type="Proteomes" id="UP001221566"/>
    </source>
</evidence>
<protein>
    <submittedName>
        <fullName evidence="1">Uncharacterized protein</fullName>
    </submittedName>
</protein>
<reference evidence="1 2" key="1">
    <citation type="submission" date="2023-01" db="EMBL/GenBank/DDBJ databases">
        <title>Novel species of the genus Vogesella isolated from rivers.</title>
        <authorList>
            <person name="Lu H."/>
        </authorList>
    </citation>
    <scope>NUCLEOTIDE SEQUENCE [LARGE SCALE GENOMIC DNA]</scope>
    <source>
        <strain evidence="1 2">SH7W</strain>
    </source>
</reference>
<evidence type="ECO:0000313" key="1">
    <source>
        <dbReference type="EMBL" id="MDC7692530.1"/>
    </source>
</evidence>
<dbReference type="RefSeq" id="WP_272804116.1">
    <property type="nucleotide sequence ID" value="NZ_JAQQKY010000015.1"/>
</dbReference>
<keyword evidence="2" id="KW-1185">Reference proteome</keyword>
<name>A0ABT5I9G3_VOGIN</name>
<proteinExistence type="predicted"/>
<organism evidence="1 2">
    <name type="scientific">Vogesella indigofera</name>
    <name type="common">Pseudomonas indigofera</name>
    <dbReference type="NCBI Taxonomy" id="45465"/>
    <lineage>
        <taxon>Bacteria</taxon>
        <taxon>Pseudomonadati</taxon>
        <taxon>Pseudomonadota</taxon>
        <taxon>Betaproteobacteria</taxon>
        <taxon>Neisseriales</taxon>
        <taxon>Chromobacteriaceae</taxon>
        <taxon>Vogesella</taxon>
    </lineage>
</organism>
<dbReference type="EMBL" id="JAQQKY010000015">
    <property type="protein sequence ID" value="MDC7692530.1"/>
    <property type="molecule type" value="Genomic_DNA"/>
</dbReference>
<accession>A0ABT5I9G3</accession>
<dbReference type="Proteomes" id="UP001221566">
    <property type="component" value="Unassembled WGS sequence"/>
</dbReference>